<dbReference type="GO" id="GO:0032233">
    <property type="term" value="P:positive regulation of actin filament bundle assembly"/>
    <property type="evidence" value="ECO:0007669"/>
    <property type="project" value="TreeGrafter"/>
</dbReference>
<dbReference type="GO" id="GO:0030018">
    <property type="term" value="C:Z disc"/>
    <property type="evidence" value="ECO:0007669"/>
    <property type="project" value="TreeGrafter"/>
</dbReference>
<name>A0A834M841_RHYFE</name>
<dbReference type="GO" id="GO:0005634">
    <property type="term" value="C:nucleus"/>
    <property type="evidence" value="ECO:0007669"/>
    <property type="project" value="TreeGrafter"/>
</dbReference>
<dbReference type="AlphaFoldDB" id="A0A834M841"/>
<evidence type="ECO:0000256" key="3">
    <source>
        <dbReference type="ARBA" id="ARBA00022553"/>
    </source>
</evidence>
<dbReference type="EMBL" id="JAACXV010010587">
    <property type="protein sequence ID" value="KAF7275396.1"/>
    <property type="molecule type" value="Genomic_DNA"/>
</dbReference>
<organism evidence="5 6">
    <name type="scientific">Rhynchophorus ferrugineus</name>
    <name type="common">Red palm weevil</name>
    <name type="synonym">Curculio ferrugineus</name>
    <dbReference type="NCBI Taxonomy" id="354439"/>
    <lineage>
        <taxon>Eukaryota</taxon>
        <taxon>Metazoa</taxon>
        <taxon>Ecdysozoa</taxon>
        <taxon>Arthropoda</taxon>
        <taxon>Hexapoda</taxon>
        <taxon>Insecta</taxon>
        <taxon>Pterygota</taxon>
        <taxon>Neoptera</taxon>
        <taxon>Endopterygota</taxon>
        <taxon>Coleoptera</taxon>
        <taxon>Polyphaga</taxon>
        <taxon>Cucujiformia</taxon>
        <taxon>Curculionidae</taxon>
        <taxon>Dryophthorinae</taxon>
        <taxon>Rhynchophorus</taxon>
    </lineage>
</organism>
<comment type="similarity">
    <text evidence="4">Belongs to the synaptopodin family.</text>
</comment>
<sequence length="212" mass="24651">KPFRLTYKPHRKNMFLGGEITTNNSNKTVRFVDKSESYRNSVHSRQEKVVDEYTSEYTKTKGYNLYENLNGYREELGKLVSRSKKEKHVHFEDENAPASKPVNLEKIFTPADGEQIQPKPARKMFASSAFYEKGFHPTVEDQVELAKRISSSLSDISNQSSKGLQMYVNRKKRSVKWVHEGEVLFRNNNHYQEEKDELATSHKNFGYNLGSF</sequence>
<evidence type="ECO:0000256" key="4">
    <source>
        <dbReference type="ARBA" id="ARBA00038161"/>
    </source>
</evidence>
<feature type="non-terminal residue" evidence="5">
    <location>
        <position position="1"/>
    </location>
</feature>
<keyword evidence="2" id="KW-0963">Cytoplasm</keyword>
<proteinExistence type="inferred from homology"/>
<gene>
    <name evidence="5" type="ORF">GWI33_011793</name>
</gene>
<accession>A0A834M841</accession>
<evidence type="ECO:0000313" key="6">
    <source>
        <dbReference type="Proteomes" id="UP000625711"/>
    </source>
</evidence>
<reference evidence="5" key="1">
    <citation type="submission" date="2020-08" db="EMBL/GenBank/DDBJ databases">
        <title>Genome sequencing and assembly of the red palm weevil Rhynchophorus ferrugineus.</title>
        <authorList>
            <person name="Dias G.B."/>
            <person name="Bergman C.M."/>
            <person name="Manee M."/>
        </authorList>
    </citation>
    <scope>NUCLEOTIDE SEQUENCE</scope>
    <source>
        <strain evidence="5">AA-2017</strain>
        <tissue evidence="5">Whole larva</tissue>
    </source>
</reference>
<dbReference type="GO" id="GO:0015629">
    <property type="term" value="C:actin cytoskeleton"/>
    <property type="evidence" value="ECO:0007669"/>
    <property type="project" value="TreeGrafter"/>
</dbReference>
<protein>
    <submittedName>
        <fullName evidence="5">Uncharacterized protein</fullName>
    </submittedName>
</protein>
<dbReference type="PANTHER" id="PTHR24217">
    <property type="entry name" value="PUTATIVE-RELATED"/>
    <property type="match status" value="1"/>
</dbReference>
<evidence type="ECO:0000256" key="2">
    <source>
        <dbReference type="ARBA" id="ARBA00022490"/>
    </source>
</evidence>
<dbReference type="Proteomes" id="UP000625711">
    <property type="component" value="Unassembled WGS sequence"/>
</dbReference>
<comment type="caution">
    <text evidence="5">The sequence shown here is derived from an EMBL/GenBank/DDBJ whole genome shotgun (WGS) entry which is preliminary data.</text>
</comment>
<keyword evidence="6" id="KW-1185">Reference proteome</keyword>
<evidence type="ECO:0000313" key="5">
    <source>
        <dbReference type="EMBL" id="KAF7275396.1"/>
    </source>
</evidence>
<evidence type="ECO:0000256" key="1">
    <source>
        <dbReference type="ARBA" id="ARBA00004496"/>
    </source>
</evidence>
<keyword evidence="3" id="KW-0597">Phosphoprotein</keyword>
<comment type="subcellular location">
    <subcellularLocation>
        <location evidence="1">Cytoplasm</location>
    </subcellularLocation>
</comment>
<dbReference type="OrthoDB" id="300641at2759"/>
<dbReference type="PANTHER" id="PTHR24217:SF0">
    <property type="entry name" value="PDZ DOMAIN-CONTAINING PROTEIN"/>
    <property type="match status" value="1"/>
</dbReference>
<dbReference type="InterPro" id="IPR051976">
    <property type="entry name" value="Synaptopodin_domain"/>
</dbReference>
<dbReference type="GO" id="GO:0003779">
    <property type="term" value="F:actin binding"/>
    <property type="evidence" value="ECO:0007669"/>
    <property type="project" value="TreeGrafter"/>
</dbReference>